<gene>
    <name evidence="3" type="ORF">ACFOPQ_08325</name>
</gene>
<dbReference type="InterPro" id="IPR041229">
    <property type="entry name" value="HEPN_Apea"/>
</dbReference>
<dbReference type="InterPro" id="IPR041223">
    <property type="entry name" value="ApeA_NTD"/>
</dbReference>
<sequence>MLSSYQGLKLKLIGIHRIEEDEGQEIAEGPLSGTKIKPYDPFSELSHVSRLFSKTIEGSYVSLFGLSLSHSHSTIFASVDEKYFEFKAKYGLFGGRCILIESEKLFFRSRYHIADLHRFSTGSRFNRELDENYKNEKLHILEDGDSDVFDVPEKGICLKFYNGYSKDSDLYSIKLGFATTLTIESKENTDLSNHLSHYSRFNLLLEFLRGYKTVTNNIFFYTDHIVQQFDDTKIYEEFEFVSNKGYYPIDVPDKDELIISLNNLQNRTDIVNSWMAREDSIIRLISWFNYLWQNESYLVESQLVEYASLLEIMSASDEKRGKFLEKAKFAPILDELKNSLPQDLDSEILDIFKSYLERMNTKSQRLAIDSLVSLVWEQFSNKTDFSCQDFARAISVNRNNISHGNFASQDKCSAKSTQAIFYLKEFTKYIVFALLCKSIGISDDDIKTTVVHKFNSRELNLKRSDFF</sequence>
<dbReference type="Proteomes" id="UP001595748">
    <property type="component" value="Unassembled WGS sequence"/>
</dbReference>
<evidence type="ECO:0000259" key="1">
    <source>
        <dbReference type="Pfam" id="PF18739"/>
    </source>
</evidence>
<dbReference type="Pfam" id="PF18739">
    <property type="entry name" value="HEPN_Apea"/>
    <property type="match status" value="1"/>
</dbReference>
<dbReference type="EMBL" id="JBHRZF010000095">
    <property type="protein sequence ID" value="MFC3860768.1"/>
    <property type="molecule type" value="Genomic_DNA"/>
</dbReference>
<proteinExistence type="predicted"/>
<evidence type="ECO:0000313" key="4">
    <source>
        <dbReference type="Proteomes" id="UP001595748"/>
    </source>
</evidence>
<protein>
    <submittedName>
        <fullName evidence="3">HEPN domain-containing protein</fullName>
    </submittedName>
</protein>
<organism evidence="3 4">
    <name type="scientific">Deinococcus antarcticus</name>
    <dbReference type="NCBI Taxonomy" id="1298767"/>
    <lineage>
        <taxon>Bacteria</taxon>
        <taxon>Thermotogati</taxon>
        <taxon>Deinococcota</taxon>
        <taxon>Deinococci</taxon>
        <taxon>Deinococcales</taxon>
        <taxon>Deinococcaceae</taxon>
        <taxon>Deinococcus</taxon>
    </lineage>
</organism>
<comment type="caution">
    <text evidence="3">The sequence shown here is derived from an EMBL/GenBank/DDBJ whole genome shotgun (WGS) entry which is preliminary data.</text>
</comment>
<evidence type="ECO:0000259" key="2">
    <source>
        <dbReference type="Pfam" id="PF18862"/>
    </source>
</evidence>
<feature type="domain" description="Apea-like HEPN" evidence="1">
    <location>
        <begin position="306"/>
        <end position="444"/>
    </location>
</feature>
<dbReference type="Pfam" id="PF18862">
    <property type="entry name" value="ApeA_NTD1"/>
    <property type="match status" value="1"/>
</dbReference>
<evidence type="ECO:0000313" key="3">
    <source>
        <dbReference type="EMBL" id="MFC3860768.1"/>
    </source>
</evidence>
<name>A0ABV8A8K1_9DEIO</name>
<reference evidence="4" key="1">
    <citation type="journal article" date="2019" name="Int. J. Syst. Evol. Microbiol.">
        <title>The Global Catalogue of Microorganisms (GCM) 10K type strain sequencing project: providing services to taxonomists for standard genome sequencing and annotation.</title>
        <authorList>
            <consortium name="The Broad Institute Genomics Platform"/>
            <consortium name="The Broad Institute Genome Sequencing Center for Infectious Disease"/>
            <person name="Wu L."/>
            <person name="Ma J."/>
        </authorList>
    </citation>
    <scope>NUCLEOTIDE SEQUENCE [LARGE SCALE GENOMIC DNA]</scope>
    <source>
        <strain evidence="4">CCTCC AB 2013263</strain>
    </source>
</reference>
<accession>A0ABV8A8K1</accession>
<feature type="domain" description="ApeA N-terminal" evidence="2">
    <location>
        <begin position="19"/>
        <end position="274"/>
    </location>
</feature>
<dbReference type="RefSeq" id="WP_380077021.1">
    <property type="nucleotide sequence ID" value="NZ_JBHRZF010000095.1"/>
</dbReference>
<keyword evidence="4" id="KW-1185">Reference proteome</keyword>